<evidence type="ECO:0000259" key="1">
    <source>
        <dbReference type="Pfam" id="PF00881"/>
    </source>
</evidence>
<reference evidence="2 3" key="1">
    <citation type="journal article" date="2016" name="Nat. Commun.">
        <title>Thousands of microbial genomes shed light on interconnected biogeochemical processes in an aquifer system.</title>
        <authorList>
            <person name="Anantharaman K."/>
            <person name="Brown C.T."/>
            <person name="Hug L.A."/>
            <person name="Sharon I."/>
            <person name="Castelle C.J."/>
            <person name="Probst A.J."/>
            <person name="Thomas B.C."/>
            <person name="Singh A."/>
            <person name="Wilkins M.J."/>
            <person name="Karaoz U."/>
            <person name="Brodie E.L."/>
            <person name="Williams K.H."/>
            <person name="Hubbard S.S."/>
            <person name="Banfield J.F."/>
        </authorList>
    </citation>
    <scope>NUCLEOTIDE SEQUENCE [LARGE SCALE GENOMIC DNA]</scope>
</reference>
<accession>A0A1F2ULN7</accession>
<proteinExistence type="predicted"/>
<gene>
    <name evidence="2" type="ORF">A2074_02815</name>
</gene>
<dbReference type="Pfam" id="PF00881">
    <property type="entry name" value="Nitroreductase"/>
    <property type="match status" value="1"/>
</dbReference>
<protein>
    <recommendedName>
        <fullName evidence="1">Nitroreductase domain-containing protein</fullName>
    </recommendedName>
</protein>
<dbReference type="InterPro" id="IPR029479">
    <property type="entry name" value="Nitroreductase"/>
</dbReference>
<comment type="caution">
    <text evidence="2">The sequence shown here is derived from an EMBL/GenBank/DDBJ whole genome shotgun (WGS) entry which is preliminary data.</text>
</comment>
<dbReference type="Proteomes" id="UP000178086">
    <property type="component" value="Unassembled WGS sequence"/>
</dbReference>
<feature type="domain" description="Nitroreductase" evidence="1">
    <location>
        <begin position="15"/>
        <end position="188"/>
    </location>
</feature>
<dbReference type="EMBL" id="MELI01000057">
    <property type="protein sequence ID" value="OFW33889.1"/>
    <property type="molecule type" value="Genomic_DNA"/>
</dbReference>
<evidence type="ECO:0000313" key="2">
    <source>
        <dbReference type="EMBL" id="OFW33889.1"/>
    </source>
</evidence>
<sequence>MTQASDYENLLRVCRSRKSCRSFSARPVARECLDKIVELAATSPYASGSKAWELEVITDREKITALAGAVRRRCTELGNNADPDFRKEFLEYSRSFTAFETAPAVLIPAFKDRRTISLALPGRGLESFERDNSVKSISCVSMLALLAAESLGLAACYMTGPLLAAGEIAKIAGLRQGREPGALIPIGYKG</sequence>
<dbReference type="SUPFAM" id="SSF55469">
    <property type="entry name" value="FMN-dependent nitroreductase-like"/>
    <property type="match status" value="1"/>
</dbReference>
<dbReference type="InterPro" id="IPR000415">
    <property type="entry name" value="Nitroreductase-like"/>
</dbReference>
<dbReference type="InterPro" id="IPR050627">
    <property type="entry name" value="Nitroreductase/BluB"/>
</dbReference>
<evidence type="ECO:0000313" key="3">
    <source>
        <dbReference type="Proteomes" id="UP000178086"/>
    </source>
</evidence>
<dbReference type="GO" id="GO:0016491">
    <property type="term" value="F:oxidoreductase activity"/>
    <property type="evidence" value="ECO:0007669"/>
    <property type="project" value="InterPro"/>
</dbReference>
<dbReference type="PANTHER" id="PTHR23026">
    <property type="entry name" value="NADPH NITROREDUCTASE"/>
    <property type="match status" value="1"/>
</dbReference>
<name>A0A1F2ULN7_9ACTN</name>
<dbReference type="Gene3D" id="3.40.109.10">
    <property type="entry name" value="NADH Oxidase"/>
    <property type="match status" value="1"/>
</dbReference>
<organism evidence="2 3">
    <name type="scientific">Candidatus Aquicultor primus</name>
    <dbReference type="NCBI Taxonomy" id="1797195"/>
    <lineage>
        <taxon>Bacteria</taxon>
        <taxon>Bacillati</taxon>
        <taxon>Actinomycetota</taxon>
        <taxon>Candidatus Aquicultoria</taxon>
        <taxon>Candidatus Aquicultorales</taxon>
        <taxon>Candidatus Aquicultoraceae</taxon>
        <taxon>Candidatus Aquicultor</taxon>
    </lineage>
</organism>
<dbReference type="PANTHER" id="PTHR23026:SF123">
    <property type="entry name" value="NAD(P)H NITROREDUCTASE RV3131-RELATED"/>
    <property type="match status" value="1"/>
</dbReference>
<dbReference type="AlphaFoldDB" id="A0A1F2ULN7"/>